<gene>
    <name evidence="1" type="ORF">DFA_02053</name>
</gene>
<keyword evidence="2" id="KW-1185">Reference proteome</keyword>
<dbReference type="RefSeq" id="XP_004357538.1">
    <property type="nucleotide sequence ID" value="XM_004357481.1"/>
</dbReference>
<proteinExistence type="predicted"/>
<dbReference type="GeneID" id="14871286"/>
<dbReference type="Proteomes" id="UP000007797">
    <property type="component" value="Unassembled WGS sequence"/>
</dbReference>
<dbReference type="EMBL" id="GL883015">
    <property type="protein sequence ID" value="EGG19267.1"/>
    <property type="molecule type" value="Genomic_DNA"/>
</dbReference>
<organism evidence="1 2">
    <name type="scientific">Cavenderia fasciculata</name>
    <name type="common">Slime mold</name>
    <name type="synonym">Dictyostelium fasciculatum</name>
    <dbReference type="NCBI Taxonomy" id="261658"/>
    <lineage>
        <taxon>Eukaryota</taxon>
        <taxon>Amoebozoa</taxon>
        <taxon>Evosea</taxon>
        <taxon>Eumycetozoa</taxon>
        <taxon>Dictyostelia</taxon>
        <taxon>Acytosteliales</taxon>
        <taxon>Cavenderiaceae</taxon>
        <taxon>Cavenderia</taxon>
    </lineage>
</organism>
<sequence length="224" mass="26415">MPKKKRNKKNNNTETKDIIITTQNNNNNNEEMEETIYSGDTRECSHDQCTNRMNGMYIYNKQFINGHLLNTNHHKCLMENKNQTNLDKIECHGCKRAIMNRYKSNSSDEQYGILVSNDTPPNTYTGSFTLIREIERQKLFKDDPNISPLYPLLKELIDKETGIQIVGSWSFQLHENVFKILEKKKRLDGTYYKVKISHSKDWISHTNLSKKHLEKIKYQIKLKN</sequence>
<dbReference type="KEGG" id="dfa:DFA_02053"/>
<reference evidence="2" key="1">
    <citation type="journal article" date="2011" name="Genome Res.">
        <title>Phylogeny-wide analysis of social amoeba genomes highlights ancient origins for complex intercellular communication.</title>
        <authorList>
            <person name="Heidel A.J."/>
            <person name="Lawal H.M."/>
            <person name="Felder M."/>
            <person name="Schilde C."/>
            <person name="Helps N.R."/>
            <person name="Tunggal B."/>
            <person name="Rivero F."/>
            <person name="John U."/>
            <person name="Schleicher M."/>
            <person name="Eichinger L."/>
            <person name="Platzer M."/>
            <person name="Noegel A.A."/>
            <person name="Schaap P."/>
            <person name="Gloeckner G."/>
        </authorList>
    </citation>
    <scope>NUCLEOTIDE SEQUENCE [LARGE SCALE GENOMIC DNA]</scope>
    <source>
        <strain evidence="2">SH3</strain>
    </source>
</reference>
<evidence type="ECO:0000313" key="2">
    <source>
        <dbReference type="Proteomes" id="UP000007797"/>
    </source>
</evidence>
<name>F4PYK1_CACFS</name>
<evidence type="ECO:0000313" key="1">
    <source>
        <dbReference type="EMBL" id="EGG19267.1"/>
    </source>
</evidence>
<protein>
    <submittedName>
        <fullName evidence="1">Uncharacterized protein</fullName>
    </submittedName>
</protein>
<accession>F4PYK1</accession>
<dbReference type="AlphaFoldDB" id="F4PYK1"/>